<organism evidence="2 3">
    <name type="scientific">Cryobacterium zhongshanensis</name>
    <dbReference type="NCBI Taxonomy" id="2928153"/>
    <lineage>
        <taxon>Bacteria</taxon>
        <taxon>Bacillati</taxon>
        <taxon>Actinomycetota</taxon>
        <taxon>Actinomycetes</taxon>
        <taxon>Micrococcales</taxon>
        <taxon>Microbacteriaceae</taxon>
        <taxon>Cryobacterium</taxon>
    </lineage>
</organism>
<proteinExistence type="predicted"/>
<gene>
    <name evidence="2" type="ORF">MQH31_14675</name>
</gene>
<dbReference type="EMBL" id="JALGAR010000004">
    <property type="protein sequence ID" value="MCI4659051.1"/>
    <property type="molecule type" value="Genomic_DNA"/>
</dbReference>
<reference evidence="2" key="1">
    <citation type="submission" date="2022-03" db="EMBL/GenBank/DDBJ databases">
        <title>Cryobacterium sp. nov. strain ZS14-85, isolated from Antarctic soil.</title>
        <authorList>
            <person name="Li J."/>
            <person name="Niu G."/>
        </authorList>
    </citation>
    <scope>NUCLEOTIDE SEQUENCE</scope>
    <source>
        <strain evidence="2">ZS14-85</strain>
    </source>
</reference>
<dbReference type="Gene3D" id="3.40.50.720">
    <property type="entry name" value="NAD(P)-binding Rossmann-like Domain"/>
    <property type="match status" value="1"/>
</dbReference>
<name>A0AA41QWK5_9MICO</name>
<keyword evidence="3" id="KW-1185">Reference proteome</keyword>
<evidence type="ECO:0000313" key="2">
    <source>
        <dbReference type="EMBL" id="MCI4659051.1"/>
    </source>
</evidence>
<dbReference type="InterPro" id="IPR016040">
    <property type="entry name" value="NAD(P)-bd_dom"/>
</dbReference>
<dbReference type="PANTHER" id="PTHR15020">
    <property type="entry name" value="FLAVIN REDUCTASE-RELATED"/>
    <property type="match status" value="1"/>
</dbReference>
<dbReference type="RefSeq" id="WP_134534586.1">
    <property type="nucleotide sequence ID" value="NZ_JALGAR010000004.1"/>
</dbReference>
<dbReference type="InterPro" id="IPR036291">
    <property type="entry name" value="NAD(P)-bd_dom_sf"/>
</dbReference>
<evidence type="ECO:0000259" key="1">
    <source>
        <dbReference type="Pfam" id="PF13460"/>
    </source>
</evidence>
<comment type="caution">
    <text evidence="2">The sequence shown here is derived from an EMBL/GenBank/DDBJ whole genome shotgun (WGS) entry which is preliminary data.</text>
</comment>
<dbReference type="Pfam" id="PF13460">
    <property type="entry name" value="NAD_binding_10"/>
    <property type="match status" value="1"/>
</dbReference>
<protein>
    <submittedName>
        <fullName evidence="2">SDR family oxidoreductase</fullName>
    </submittedName>
</protein>
<dbReference type="Proteomes" id="UP001165341">
    <property type="component" value="Unassembled WGS sequence"/>
</dbReference>
<dbReference type="PANTHER" id="PTHR15020:SF50">
    <property type="entry name" value="UPF0659 PROTEIN YMR090W"/>
    <property type="match status" value="1"/>
</dbReference>
<accession>A0AA41QWK5</accession>
<evidence type="ECO:0000313" key="3">
    <source>
        <dbReference type="Proteomes" id="UP001165341"/>
    </source>
</evidence>
<feature type="domain" description="NAD(P)-binding" evidence="1">
    <location>
        <begin position="7"/>
        <end position="199"/>
    </location>
</feature>
<dbReference type="AlphaFoldDB" id="A0AA41QWK5"/>
<dbReference type="SUPFAM" id="SSF51735">
    <property type="entry name" value="NAD(P)-binding Rossmann-fold domains"/>
    <property type="match status" value="1"/>
</dbReference>
<sequence>MRIVIAGGHGKIARLLTRDLTADGHDVIGLIRNPNQADDLRTDGATPVVLDLEATTPAELAEVLSGADVAVFAAGAGGGSGDGRKTTVDLGASVLLADAAQAAGVPRLVQVSSTGVDLVRAGAEPAEVPDDMLAYLQAKLAAEEDLVRRDLTWTIVRPGTLTDEAATGLVSLQHTGPGIPEVRGTVPRADVAAVLAALILSGSGALETLYLVSGRTPVDSAVAALA</sequence>